<organism evidence="10 11">
    <name type="scientific">Priapulus caudatus</name>
    <name type="common">Priapulid worm</name>
    <dbReference type="NCBI Taxonomy" id="37621"/>
    <lineage>
        <taxon>Eukaryota</taxon>
        <taxon>Metazoa</taxon>
        <taxon>Ecdysozoa</taxon>
        <taxon>Scalidophora</taxon>
        <taxon>Priapulida</taxon>
        <taxon>Priapulimorpha</taxon>
        <taxon>Priapulimorphida</taxon>
        <taxon>Priapulidae</taxon>
        <taxon>Priapulus</taxon>
    </lineage>
</organism>
<sequence length="198" mass="22700">MEEDSDRVTMHVQSLGCHDSNNMTEGIFLYDNGIDPYSGDAFHEQPLFLVGFHFLHKNFREWIPIIFMIVDVLTAVALSSAAVHFGRYLLQRQKLEEHTYAAGTETLLLNERQLRRAVVCTLVIYLFNPYTVASCAGLTTTVFSNFFLAMAFLWTCKGRRVGACLFLSLADYQLFYAKMLIVPCAMMITQVRDSWYHN</sequence>
<comment type="pathway">
    <text evidence="2">Glycolipid biosynthesis; glycosylphosphatidylinositol-anchor biosynthesis.</text>
</comment>
<keyword evidence="5 9" id="KW-0812">Transmembrane</keyword>
<evidence type="ECO:0000313" key="10">
    <source>
        <dbReference type="Proteomes" id="UP000695022"/>
    </source>
</evidence>
<evidence type="ECO:0000256" key="1">
    <source>
        <dbReference type="ARBA" id="ARBA00004477"/>
    </source>
</evidence>
<keyword evidence="6" id="KW-0256">Endoplasmic reticulum</keyword>
<dbReference type="Proteomes" id="UP000695022">
    <property type="component" value="Unplaced"/>
</dbReference>
<keyword evidence="8 9" id="KW-0472">Membrane</keyword>
<feature type="transmembrane region" description="Helical" evidence="9">
    <location>
        <begin position="122"/>
        <end position="154"/>
    </location>
</feature>
<evidence type="ECO:0000256" key="7">
    <source>
        <dbReference type="ARBA" id="ARBA00022989"/>
    </source>
</evidence>
<feature type="transmembrane region" description="Helical" evidence="9">
    <location>
        <begin position="62"/>
        <end position="85"/>
    </location>
</feature>
<evidence type="ECO:0000256" key="2">
    <source>
        <dbReference type="ARBA" id="ARBA00004687"/>
    </source>
</evidence>
<comment type="similarity">
    <text evidence="3">Belongs to the PIGU family.</text>
</comment>
<accession>A0ABM1F2K0</accession>
<dbReference type="RefSeq" id="XP_014678671.1">
    <property type="nucleotide sequence ID" value="XM_014823185.1"/>
</dbReference>
<proteinExistence type="inferred from homology"/>
<keyword evidence="4" id="KW-0337">GPI-anchor biosynthesis</keyword>
<dbReference type="GeneID" id="106818485"/>
<evidence type="ECO:0000313" key="11">
    <source>
        <dbReference type="RefSeq" id="XP_014678671.1"/>
    </source>
</evidence>
<evidence type="ECO:0000256" key="6">
    <source>
        <dbReference type="ARBA" id="ARBA00022824"/>
    </source>
</evidence>
<protein>
    <submittedName>
        <fullName evidence="11">Phosphatidylinositol glycan anchor biosynthesis class U protein-like</fullName>
    </submittedName>
</protein>
<dbReference type="PANTHER" id="PTHR13121:SF0">
    <property type="entry name" value="PHOSPHATIDYLINOSITOL GLYCAN ANCHOR BIOSYNTHESIS CLASS U PROTEIN"/>
    <property type="match status" value="1"/>
</dbReference>
<evidence type="ECO:0000256" key="5">
    <source>
        <dbReference type="ARBA" id="ARBA00022692"/>
    </source>
</evidence>
<keyword evidence="10" id="KW-1185">Reference proteome</keyword>
<comment type="subcellular location">
    <subcellularLocation>
        <location evidence="1">Endoplasmic reticulum membrane</location>
        <topology evidence="1">Multi-pass membrane protein</topology>
    </subcellularLocation>
</comment>
<name>A0ABM1F2K0_PRICU</name>
<evidence type="ECO:0000256" key="9">
    <source>
        <dbReference type="SAM" id="Phobius"/>
    </source>
</evidence>
<evidence type="ECO:0000256" key="4">
    <source>
        <dbReference type="ARBA" id="ARBA00022502"/>
    </source>
</evidence>
<evidence type="ECO:0000256" key="3">
    <source>
        <dbReference type="ARBA" id="ARBA00010026"/>
    </source>
</evidence>
<dbReference type="Pfam" id="PF06728">
    <property type="entry name" value="PIG-U"/>
    <property type="match status" value="1"/>
</dbReference>
<reference evidence="11" key="1">
    <citation type="submission" date="2025-08" db="UniProtKB">
        <authorList>
            <consortium name="RefSeq"/>
        </authorList>
    </citation>
    <scope>IDENTIFICATION</scope>
</reference>
<gene>
    <name evidence="11" type="primary">LOC106818485</name>
</gene>
<dbReference type="InterPro" id="IPR009600">
    <property type="entry name" value="PIG-U"/>
</dbReference>
<dbReference type="PANTHER" id="PTHR13121">
    <property type="entry name" value="GPI TRANSAMIDASE COMPONENT PIG-U"/>
    <property type="match status" value="1"/>
</dbReference>
<keyword evidence="7 9" id="KW-1133">Transmembrane helix</keyword>
<evidence type="ECO:0000256" key="8">
    <source>
        <dbReference type="ARBA" id="ARBA00023136"/>
    </source>
</evidence>